<dbReference type="RefSeq" id="WP_184838301.1">
    <property type="nucleotide sequence ID" value="NZ_BAAAVN010000024.1"/>
</dbReference>
<name>A0A841DXX5_9ACTN</name>
<evidence type="ECO:0000256" key="1">
    <source>
        <dbReference type="SAM" id="MobiDB-lite"/>
    </source>
</evidence>
<reference evidence="2 3" key="1">
    <citation type="submission" date="2020-08" db="EMBL/GenBank/DDBJ databases">
        <title>Sequencing the genomes of 1000 actinobacteria strains.</title>
        <authorList>
            <person name="Klenk H.-P."/>
        </authorList>
    </citation>
    <scope>NUCLEOTIDE SEQUENCE [LARGE SCALE GENOMIC DNA]</scope>
    <source>
        <strain evidence="2 3">DSM 17294</strain>
    </source>
</reference>
<dbReference type="AlphaFoldDB" id="A0A841DXX5"/>
<dbReference type="Proteomes" id="UP000558997">
    <property type="component" value="Unassembled WGS sequence"/>
</dbReference>
<sequence>MDEFSVLTLGFDVPGNNPDWPLVTILVDGKNPFAKVAPDWQGFDPADLFGPPRPAGPASRSTSAPSRTPVRRPLVPVLPGGHRAAVYRCSCGEPGCGVIAPLIVASPDHARISWVDFRDYTGVFDAPLAPAAADYGGTPWPLPDLHFARDQYLREVRRATDDRSWETPRRRTARFLEAHLRPRGPVLPPGLTLNWIVPAWERPGMLLSFEQPPANVPVQQLLLLNSSEPDPAEAAADMAARFFSVSPEDWVREFGY</sequence>
<accession>A0A841DXX5</accession>
<comment type="caution">
    <text evidence="2">The sequence shown here is derived from an EMBL/GenBank/DDBJ whole genome shotgun (WGS) entry which is preliminary data.</text>
</comment>
<gene>
    <name evidence="2" type="ORF">HDA44_004986</name>
</gene>
<evidence type="ECO:0000313" key="3">
    <source>
        <dbReference type="Proteomes" id="UP000558997"/>
    </source>
</evidence>
<dbReference type="EMBL" id="JACHNF010000001">
    <property type="protein sequence ID" value="MBB5981645.1"/>
    <property type="molecule type" value="Genomic_DNA"/>
</dbReference>
<keyword evidence="3" id="KW-1185">Reference proteome</keyword>
<feature type="region of interest" description="Disordered" evidence="1">
    <location>
        <begin position="46"/>
        <end position="75"/>
    </location>
</feature>
<evidence type="ECO:0000313" key="2">
    <source>
        <dbReference type="EMBL" id="MBB5981645.1"/>
    </source>
</evidence>
<protein>
    <submittedName>
        <fullName evidence="2">Uncharacterized protein</fullName>
    </submittedName>
</protein>
<organism evidence="2 3">
    <name type="scientific">Kribbella solani</name>
    <dbReference type="NCBI Taxonomy" id="236067"/>
    <lineage>
        <taxon>Bacteria</taxon>
        <taxon>Bacillati</taxon>
        <taxon>Actinomycetota</taxon>
        <taxon>Actinomycetes</taxon>
        <taxon>Propionibacteriales</taxon>
        <taxon>Kribbellaceae</taxon>
        <taxon>Kribbella</taxon>
    </lineage>
</organism>
<proteinExistence type="predicted"/>